<dbReference type="GO" id="GO:0004176">
    <property type="term" value="F:ATP-dependent peptidase activity"/>
    <property type="evidence" value="ECO:0007669"/>
    <property type="project" value="UniProtKB-UniRule"/>
</dbReference>
<evidence type="ECO:0000313" key="19">
    <source>
        <dbReference type="Proteomes" id="UP000006633"/>
    </source>
</evidence>
<keyword evidence="7 9" id="KW-0067">ATP-binding</keyword>
<keyword evidence="6 9" id="KW-0720">Serine protease</keyword>
<dbReference type="InterPro" id="IPR046336">
    <property type="entry name" value="Lon_prtase_N_sf"/>
</dbReference>
<evidence type="ECO:0000256" key="7">
    <source>
        <dbReference type="ARBA" id="ARBA00022840"/>
    </source>
</evidence>
<feature type="region of interest" description="Disordered" evidence="15">
    <location>
        <begin position="1"/>
        <end position="29"/>
    </location>
</feature>
<dbReference type="SUPFAM" id="SSF52540">
    <property type="entry name" value="P-loop containing nucleoside triphosphate hydrolases"/>
    <property type="match status" value="1"/>
</dbReference>
<comment type="similarity">
    <text evidence="9 10 13 14">Belongs to the peptidase S16 family.</text>
</comment>
<dbReference type="InterPro" id="IPR008268">
    <property type="entry name" value="Peptidase_S16_AS"/>
</dbReference>
<dbReference type="GO" id="GO:0004252">
    <property type="term" value="F:serine-type endopeptidase activity"/>
    <property type="evidence" value="ECO:0007669"/>
    <property type="project" value="UniProtKB-UniRule"/>
</dbReference>
<dbReference type="HOGENOM" id="CLU_004109_4_3_5"/>
<dbReference type="InterPro" id="IPR014721">
    <property type="entry name" value="Ribsml_uS5_D2-typ_fold_subgr"/>
</dbReference>
<dbReference type="InterPro" id="IPR003593">
    <property type="entry name" value="AAA+_ATPase"/>
</dbReference>
<keyword evidence="19" id="KW-1185">Reference proteome</keyword>
<dbReference type="OrthoDB" id="9803599at2"/>
<dbReference type="Gene3D" id="1.20.58.1480">
    <property type="match status" value="1"/>
</dbReference>
<feature type="domain" description="Lon N-terminal" evidence="17">
    <location>
        <begin position="36"/>
        <end position="229"/>
    </location>
</feature>
<dbReference type="Pfam" id="PF02190">
    <property type="entry name" value="LON_substr_bdg"/>
    <property type="match status" value="1"/>
</dbReference>
<evidence type="ECO:0000256" key="3">
    <source>
        <dbReference type="ARBA" id="ARBA00022670"/>
    </source>
</evidence>
<dbReference type="GO" id="GO:0006515">
    <property type="term" value="P:protein quality control for misfolded or incompletely synthesized proteins"/>
    <property type="evidence" value="ECO:0007669"/>
    <property type="project" value="UniProtKB-UniRule"/>
</dbReference>
<dbReference type="Gene3D" id="3.30.230.10">
    <property type="match status" value="1"/>
</dbReference>
<dbReference type="Gene3D" id="3.40.50.300">
    <property type="entry name" value="P-loop containing nucleotide triphosphate hydrolases"/>
    <property type="match status" value="1"/>
</dbReference>
<evidence type="ECO:0000256" key="1">
    <source>
        <dbReference type="ARBA" id="ARBA00004496"/>
    </source>
</evidence>
<dbReference type="Gene3D" id="2.30.130.40">
    <property type="entry name" value="LON domain-like"/>
    <property type="match status" value="1"/>
</dbReference>
<comment type="subcellular location">
    <subcellularLocation>
        <location evidence="1 9 10">Cytoplasm</location>
    </subcellularLocation>
</comment>
<dbReference type="SMART" id="SM00382">
    <property type="entry name" value="AAA"/>
    <property type="match status" value="1"/>
</dbReference>
<dbReference type="Pfam" id="PF00004">
    <property type="entry name" value="AAA"/>
    <property type="match status" value="1"/>
</dbReference>
<gene>
    <name evidence="9" type="primary">lon</name>
    <name evidence="18" type="ordered locus">Snov_0416</name>
</gene>
<dbReference type="GO" id="GO:0043565">
    <property type="term" value="F:sequence-specific DNA binding"/>
    <property type="evidence" value="ECO:0007669"/>
    <property type="project" value="UniProtKB-UniRule"/>
</dbReference>
<dbReference type="EC" id="3.4.21.53" evidence="9 10"/>
<dbReference type="PIRSF" id="PIRSF001174">
    <property type="entry name" value="Lon_proteas"/>
    <property type="match status" value="1"/>
</dbReference>
<proteinExistence type="evidence at transcript level"/>
<organism evidence="18 19">
    <name type="scientific">Ancylobacter novellus (strain ATCC 8093 / DSM 506 / JCM 20403 / CCM 1077 / IAM 12100 / NBRC 12443 / NCIMB 10456)</name>
    <name type="common">Starkeya novella</name>
    <dbReference type="NCBI Taxonomy" id="639283"/>
    <lineage>
        <taxon>Bacteria</taxon>
        <taxon>Pseudomonadati</taxon>
        <taxon>Pseudomonadota</taxon>
        <taxon>Alphaproteobacteria</taxon>
        <taxon>Hyphomicrobiales</taxon>
        <taxon>Xanthobacteraceae</taxon>
        <taxon>Ancylobacter</taxon>
    </lineage>
</organism>
<evidence type="ECO:0000256" key="12">
    <source>
        <dbReference type="PIRSR" id="PIRSR001174-2"/>
    </source>
</evidence>
<dbReference type="InterPro" id="IPR015947">
    <property type="entry name" value="PUA-like_sf"/>
</dbReference>
<dbReference type="AlphaFoldDB" id="D7A331"/>
<keyword evidence="4 9" id="KW-0547">Nucleotide-binding</keyword>
<dbReference type="NCBIfam" id="TIGR00763">
    <property type="entry name" value="lon"/>
    <property type="match status" value="1"/>
</dbReference>
<comment type="catalytic activity">
    <reaction evidence="9 10 13">
        <text>Hydrolysis of proteins in presence of ATP.</text>
        <dbReference type="EC" id="3.4.21.53"/>
    </reaction>
</comment>
<dbReference type="InterPro" id="IPR008269">
    <property type="entry name" value="Lon_proteolytic"/>
</dbReference>
<protein>
    <recommendedName>
        <fullName evidence="9 10">Lon protease</fullName>
        <ecNumber evidence="9 10">3.4.21.53</ecNumber>
    </recommendedName>
    <alternativeName>
        <fullName evidence="9">ATP-dependent protease La</fullName>
    </alternativeName>
</protein>
<dbReference type="InterPro" id="IPR003959">
    <property type="entry name" value="ATPase_AAA_core"/>
</dbReference>
<name>D7A331_ANCN5</name>
<dbReference type="SUPFAM" id="SSF54211">
    <property type="entry name" value="Ribosomal protein S5 domain 2-like"/>
    <property type="match status" value="1"/>
</dbReference>
<evidence type="ECO:0000256" key="9">
    <source>
        <dbReference type="HAMAP-Rule" id="MF_01973"/>
    </source>
</evidence>
<feature type="binding site" evidence="9 12">
    <location>
        <begin position="381"/>
        <end position="388"/>
    </location>
    <ligand>
        <name>ATP</name>
        <dbReference type="ChEBI" id="CHEBI:30616"/>
    </ligand>
</feature>
<evidence type="ECO:0000313" key="18">
    <source>
        <dbReference type="EMBL" id="ADH87749.1"/>
    </source>
</evidence>
<evidence type="ECO:0000259" key="16">
    <source>
        <dbReference type="PROSITE" id="PS51786"/>
    </source>
</evidence>
<dbReference type="GO" id="GO:0005737">
    <property type="term" value="C:cytoplasm"/>
    <property type="evidence" value="ECO:0007669"/>
    <property type="project" value="UniProtKB-SubCell"/>
</dbReference>
<dbReference type="PRINTS" id="PR00830">
    <property type="entry name" value="ENDOLAPTASE"/>
</dbReference>
<evidence type="ECO:0000256" key="6">
    <source>
        <dbReference type="ARBA" id="ARBA00022825"/>
    </source>
</evidence>
<dbReference type="InterPro" id="IPR003111">
    <property type="entry name" value="Lon_prtase_N"/>
</dbReference>
<reference evidence="18 19" key="1">
    <citation type="journal article" date="2012" name="Stand. Genomic Sci.">
        <title>Complete genome sequence of the facultatively chemolithoautotrophic and methylotrophic alpha Proteobacterium Starkeya novella type strain (ATCC 8093(T)).</title>
        <authorList>
            <person name="Kappler U."/>
            <person name="Davenport K."/>
            <person name="Beatson S."/>
            <person name="Lucas S."/>
            <person name="Lapidus A."/>
            <person name="Copeland A."/>
            <person name="Berry K.W."/>
            <person name="Glavina Del Rio T."/>
            <person name="Hammon N."/>
            <person name="Dalin E."/>
            <person name="Tice H."/>
            <person name="Pitluck S."/>
            <person name="Richardson P."/>
            <person name="Bruce D."/>
            <person name="Goodwin L.A."/>
            <person name="Han C."/>
            <person name="Tapia R."/>
            <person name="Detter J.C."/>
            <person name="Chang Y.J."/>
            <person name="Jeffries C.D."/>
            <person name="Land M."/>
            <person name="Hauser L."/>
            <person name="Kyrpides N.C."/>
            <person name="Goker M."/>
            <person name="Ivanova N."/>
            <person name="Klenk H.P."/>
            <person name="Woyke T."/>
        </authorList>
    </citation>
    <scope>NUCLEOTIDE SEQUENCE [LARGE SCALE GENOMIC DNA]</scope>
    <source>
        <strain evidence="19">ATCC 8093 / DSM 506 / JCM 20403 / CCM 1077 / IAM 12100 / NBRC 12443 / NCIMB 10456</strain>
    </source>
</reference>
<comment type="induction">
    <text evidence="9">By heat shock.</text>
</comment>
<dbReference type="HAMAP" id="MF_01973">
    <property type="entry name" value="lon_bact"/>
    <property type="match status" value="1"/>
</dbReference>
<dbReference type="STRING" id="639283.Snov_0416"/>
<dbReference type="SUPFAM" id="SSF88697">
    <property type="entry name" value="PUA domain-like"/>
    <property type="match status" value="1"/>
</dbReference>
<evidence type="ECO:0000256" key="13">
    <source>
        <dbReference type="PROSITE-ProRule" id="PRU01122"/>
    </source>
</evidence>
<keyword evidence="5 9" id="KW-0378">Hydrolase</keyword>
<dbReference type="Pfam" id="PF05362">
    <property type="entry name" value="Lon_C"/>
    <property type="match status" value="1"/>
</dbReference>
<accession>D7A331</accession>
<dbReference type="PROSITE" id="PS51787">
    <property type="entry name" value="LON_N"/>
    <property type="match status" value="1"/>
</dbReference>
<dbReference type="Proteomes" id="UP000006633">
    <property type="component" value="Chromosome"/>
</dbReference>
<dbReference type="InterPro" id="IPR020568">
    <property type="entry name" value="Ribosomal_Su5_D2-typ_SF"/>
</dbReference>
<keyword evidence="3 9" id="KW-0645">Protease</keyword>
<dbReference type="InterPro" id="IPR054594">
    <property type="entry name" value="Lon_lid"/>
</dbReference>
<dbReference type="PROSITE" id="PS01046">
    <property type="entry name" value="LON_SER"/>
    <property type="match status" value="1"/>
</dbReference>
<dbReference type="PROSITE" id="PS51786">
    <property type="entry name" value="LON_PROTEOLYTIC"/>
    <property type="match status" value="1"/>
</dbReference>
<evidence type="ECO:0000256" key="10">
    <source>
        <dbReference type="PIRNR" id="PIRNR001174"/>
    </source>
</evidence>
<comment type="subunit">
    <text evidence="9 10">Homohexamer. Organized in a ring with a central cavity.</text>
</comment>
<evidence type="ECO:0000256" key="11">
    <source>
        <dbReference type="PIRSR" id="PIRSR001174-1"/>
    </source>
</evidence>
<dbReference type="eggNOG" id="COG0466">
    <property type="taxonomic scope" value="Bacteria"/>
</dbReference>
<evidence type="ECO:0000256" key="14">
    <source>
        <dbReference type="RuleBase" id="RU000591"/>
    </source>
</evidence>
<evidence type="ECO:0000256" key="15">
    <source>
        <dbReference type="SAM" id="MobiDB-lite"/>
    </source>
</evidence>
<dbReference type="CDD" id="cd19500">
    <property type="entry name" value="RecA-like_Lon"/>
    <property type="match status" value="1"/>
</dbReference>
<feature type="domain" description="Lon proteolytic" evidence="16">
    <location>
        <begin position="617"/>
        <end position="798"/>
    </location>
</feature>
<dbReference type="GO" id="GO:0016887">
    <property type="term" value="F:ATP hydrolysis activity"/>
    <property type="evidence" value="ECO:0007669"/>
    <property type="project" value="UniProtKB-UniRule"/>
</dbReference>
<keyword evidence="8 9" id="KW-0346">Stress response</keyword>
<evidence type="ECO:0000256" key="8">
    <source>
        <dbReference type="ARBA" id="ARBA00023016"/>
    </source>
</evidence>
<dbReference type="EMBL" id="CP002026">
    <property type="protein sequence ID" value="ADH87749.1"/>
    <property type="molecule type" value="Genomic_DNA"/>
</dbReference>
<evidence type="ECO:0000256" key="5">
    <source>
        <dbReference type="ARBA" id="ARBA00022801"/>
    </source>
</evidence>
<dbReference type="GO" id="GO:0034605">
    <property type="term" value="P:cellular response to heat"/>
    <property type="evidence" value="ECO:0007669"/>
    <property type="project" value="UniProtKB-UniRule"/>
</dbReference>
<dbReference type="InterPro" id="IPR004815">
    <property type="entry name" value="Lon_bac/euk-typ"/>
</dbReference>
<evidence type="ECO:0000259" key="17">
    <source>
        <dbReference type="PROSITE" id="PS51787"/>
    </source>
</evidence>
<dbReference type="FunFam" id="3.40.50.300:FF:000382">
    <property type="entry name" value="Lon protease homolog 2, peroxisomal"/>
    <property type="match status" value="1"/>
</dbReference>
<feature type="compositionally biased region" description="Low complexity" evidence="15">
    <location>
        <begin position="15"/>
        <end position="29"/>
    </location>
</feature>
<dbReference type="InterPro" id="IPR027543">
    <property type="entry name" value="Lon_bac"/>
</dbReference>
<dbReference type="SMART" id="SM00464">
    <property type="entry name" value="LON"/>
    <property type="match status" value="1"/>
</dbReference>
<feature type="active site" evidence="9 11">
    <location>
        <position position="747"/>
    </location>
</feature>
<evidence type="ECO:0000256" key="4">
    <source>
        <dbReference type="ARBA" id="ARBA00022741"/>
    </source>
</evidence>
<dbReference type="FunFam" id="1.20.5.5270:FF:000002">
    <property type="entry name" value="Lon protease homolog"/>
    <property type="match status" value="1"/>
</dbReference>
<dbReference type="Gene3D" id="1.20.5.5270">
    <property type="match status" value="1"/>
</dbReference>
<dbReference type="Pfam" id="PF22667">
    <property type="entry name" value="Lon_lid"/>
    <property type="match status" value="1"/>
</dbReference>
<sequence length="813" mass="88718">MTHPDFERFDPVRMADAGGNNGASGATNGNVPADQLIVLPVRNFVLFPGVVLPLSVGRAASIAAAQQAVREGRPIGILMQRDASVEEPSPTDLHRMGVVANILRYVTAPDGTHHLVLQGEQRFHVDEFVREKPFVTARVKRLEESEERSSEIEARFVHLQGQATEALELLPQVPAELVAAVRGSNSPAGLADLVAAYIDISADEKQELLETVDIVARMNKVSRLLAHRIEVLRLSQEISKQTKASLDERQREVLLREQMAAIQKQLGEDDGNSQDIADLEKAITDAGMPEDVEQMARKELGRLRRMQDASAEYGMVRTYLDWLIALPWKLPETAPIDIAEARKILDEDHFGLDKIKRRIVEYLAVRKLAPGGKAPILCFAGPPGVGKTSLGQSIARAMGRKFVRVSLGGVHDEAEIRGHRRTYVGALPGNIIQGIRKAGTRDCVMMLDEIDKMGSGIQGDPSAAMLEVLDPEQNGTFRDNYLGVPFDLSRVVFIATANMLDTIPGPLRDRMEIIQLTGYTDTEKLQIAKRYLVRRQLEANGVKPEQVEVDDEALKAIIRAYTREAGVRNLEREVGRAVRHVAVGIAEGSVSHARISVDTLPEMLGPPIFEDEVALRVSVPGVATGLAWTPVGGDILFIEATRVPGRGGLILTGQLGDVMKESAQAAWSLVKSRAEELGIDPELFAKNDVHVHVPAGATPKDGPSAGVAMFTALVSLLTGRTVRKDTAMTGEISLRGLVLPVGGIKEKVVAAARAGLTRVMLPARNRRDYEDIPQDARDRLEFVWLERVDEAMANALEPRESPDQPALPLKAAS</sequence>
<dbReference type="Gene3D" id="1.10.8.60">
    <property type="match status" value="1"/>
</dbReference>
<feature type="active site" evidence="9 11">
    <location>
        <position position="704"/>
    </location>
</feature>
<feature type="compositionally biased region" description="Basic and acidic residues" evidence="15">
    <location>
        <begin position="1"/>
        <end position="13"/>
    </location>
</feature>
<dbReference type="RefSeq" id="WP_013165254.1">
    <property type="nucleotide sequence ID" value="NC_014217.1"/>
</dbReference>
<dbReference type="KEGG" id="sno:Snov_0416"/>
<dbReference type="InterPro" id="IPR027417">
    <property type="entry name" value="P-loop_NTPase"/>
</dbReference>
<comment type="function">
    <text evidence="9">ATP-dependent serine protease that mediates the selective degradation of mutant and abnormal proteins as well as certain short-lived regulatory proteins. Required for cellular homeostasis and for survival from DNA damage and developmental changes induced by stress. Degrades polypeptides processively to yield small peptide fragments that are 5 to 10 amino acids long. Binds to DNA in a double-stranded, site-specific manner.</text>
</comment>
<dbReference type="InterPro" id="IPR027065">
    <property type="entry name" value="Lon_Prtase"/>
</dbReference>
<keyword evidence="2 9" id="KW-0963">Cytoplasm</keyword>
<evidence type="ECO:0000256" key="2">
    <source>
        <dbReference type="ARBA" id="ARBA00022490"/>
    </source>
</evidence>
<dbReference type="GO" id="GO:0005524">
    <property type="term" value="F:ATP binding"/>
    <property type="evidence" value="ECO:0007669"/>
    <property type="project" value="UniProtKB-UniRule"/>
</dbReference>
<dbReference type="PANTHER" id="PTHR10046">
    <property type="entry name" value="ATP DEPENDENT LON PROTEASE FAMILY MEMBER"/>
    <property type="match status" value="1"/>
</dbReference>